<dbReference type="GO" id="GO:0016740">
    <property type="term" value="F:transferase activity"/>
    <property type="evidence" value="ECO:0007669"/>
    <property type="project" value="UniProtKB-KW"/>
</dbReference>
<evidence type="ECO:0000313" key="2">
    <source>
        <dbReference type="EMBL" id="PPA74766.1"/>
    </source>
</evidence>
<evidence type="ECO:0000259" key="1">
    <source>
        <dbReference type="Pfam" id="PF13467"/>
    </source>
</evidence>
<feature type="domain" description="Ribbon-helix-helix" evidence="1">
    <location>
        <begin position="15"/>
        <end position="82"/>
    </location>
</feature>
<dbReference type="EMBL" id="PREU01000008">
    <property type="protein sequence ID" value="PPA74766.1"/>
    <property type="molecule type" value="Genomic_DNA"/>
</dbReference>
<dbReference type="Gene3D" id="1.10.3990.20">
    <property type="entry name" value="protein bp1543"/>
    <property type="match status" value="1"/>
</dbReference>
<protein>
    <submittedName>
        <fullName evidence="2">Aryl-sulfate sulfotransferase</fullName>
    </submittedName>
</protein>
<keyword evidence="2" id="KW-0808">Transferase</keyword>
<organism evidence="2 3">
    <name type="scientific">Achromobacter spanius</name>
    <dbReference type="NCBI Taxonomy" id="217203"/>
    <lineage>
        <taxon>Bacteria</taxon>
        <taxon>Pseudomonadati</taxon>
        <taxon>Pseudomonadota</taxon>
        <taxon>Betaproteobacteria</taxon>
        <taxon>Burkholderiales</taxon>
        <taxon>Alcaligenaceae</taxon>
        <taxon>Achromobacter</taxon>
    </lineage>
</organism>
<dbReference type="AlphaFoldDB" id="A0A2S5GPC7"/>
<accession>A0A2S5GPC7</accession>
<dbReference type="OrthoDB" id="5458732at2"/>
<gene>
    <name evidence="2" type="ORF">C4E15_18970</name>
</gene>
<comment type="caution">
    <text evidence="2">The sequence shown here is derived from an EMBL/GenBank/DDBJ whole genome shotgun (WGS) entry which is preliminary data.</text>
</comment>
<proteinExistence type="predicted"/>
<reference evidence="2 3" key="1">
    <citation type="submission" date="2018-02" db="EMBL/GenBank/DDBJ databases">
        <title>Draft Genome of Achromobacter spanius stain 6.</title>
        <authorList>
            <person name="Gunasekera T.S."/>
            <person name="Radwan O."/>
            <person name="Ruiz O.N."/>
        </authorList>
    </citation>
    <scope>NUCLEOTIDE SEQUENCE [LARGE SCALE GENOMIC DNA]</scope>
    <source>
        <strain evidence="2 3">6</strain>
    </source>
</reference>
<dbReference type="InterPro" id="IPR038268">
    <property type="entry name" value="RHH_sf"/>
</dbReference>
<name>A0A2S5GPC7_9BURK</name>
<dbReference type="Pfam" id="PF13467">
    <property type="entry name" value="RHH_4"/>
    <property type="match status" value="1"/>
</dbReference>
<sequence length="129" mass="14700">MCEIFIRASEQSYAPETRSLRLHGVATSLRLERLFWQTLEEIAGRDGMRVTQLIERLYDELVEYRGEAANFTSFLRVCCLRYQLLQADGRIPRDAAVPIQSLNPQAVLQGLPASMYDAEPLRAKRRAAA</sequence>
<dbReference type="RefSeq" id="WP_046804450.1">
    <property type="nucleotide sequence ID" value="NZ_PREU01000008.1"/>
</dbReference>
<dbReference type="Proteomes" id="UP000239990">
    <property type="component" value="Unassembled WGS sequence"/>
</dbReference>
<evidence type="ECO:0000313" key="3">
    <source>
        <dbReference type="Proteomes" id="UP000239990"/>
    </source>
</evidence>
<dbReference type="InterPro" id="IPR027373">
    <property type="entry name" value="RHH_dom"/>
</dbReference>